<dbReference type="Proteomes" id="UP000018896">
    <property type="component" value="Unassembled WGS sequence"/>
</dbReference>
<dbReference type="eggNOG" id="COG4974">
    <property type="taxonomic scope" value="Bacteria"/>
</dbReference>
<dbReference type="Gene3D" id="3.10.290.30">
    <property type="entry name" value="MM3350-like"/>
    <property type="match status" value="1"/>
</dbReference>
<feature type="domain" description="Plasmid pRiA4b Orf3-like" evidence="1">
    <location>
        <begin position="178"/>
        <end position="362"/>
    </location>
</feature>
<dbReference type="EMBL" id="BAUV01000013">
    <property type="protein sequence ID" value="GAE35036.1"/>
    <property type="molecule type" value="Genomic_DNA"/>
</dbReference>
<organism evidence="3 4">
    <name type="scientific">Halalkalibacter akibai (strain ATCC 43226 / DSM 21942 / CIP 109018 / JCM 9157 / 1139)</name>
    <name type="common">Bacillus akibai</name>
    <dbReference type="NCBI Taxonomy" id="1236973"/>
    <lineage>
        <taxon>Bacteria</taxon>
        <taxon>Bacillati</taxon>
        <taxon>Bacillota</taxon>
        <taxon>Bacilli</taxon>
        <taxon>Bacillales</taxon>
        <taxon>Bacillaceae</taxon>
        <taxon>Halalkalibacter</taxon>
    </lineage>
</organism>
<protein>
    <submittedName>
        <fullName evidence="3">Uncharacterized protein</fullName>
    </submittedName>
</protein>
<dbReference type="PANTHER" id="PTHR41878:SF1">
    <property type="entry name" value="TNPR PROTEIN"/>
    <property type="match status" value="1"/>
</dbReference>
<accession>W4QSH4</accession>
<dbReference type="SUPFAM" id="SSF159941">
    <property type="entry name" value="MM3350-like"/>
    <property type="match status" value="1"/>
</dbReference>
<dbReference type="Pfam" id="PF22016">
    <property type="entry name" value="DUF6933"/>
    <property type="match status" value="1"/>
</dbReference>
<proteinExistence type="predicted"/>
<dbReference type="Pfam" id="PF07929">
    <property type="entry name" value="PRiA4_ORF3"/>
    <property type="match status" value="1"/>
</dbReference>
<dbReference type="InterPro" id="IPR012912">
    <property type="entry name" value="Plasmid_pRiA4b_Orf3-like"/>
</dbReference>
<dbReference type="AlphaFoldDB" id="W4QSH4"/>
<sequence>MLIQCTKKLLNELKIKPTSVSAQEDRPLFSWHANIVTISRKKTVVLMNDSNRYVIVLHGLKAKDFTRIEQIILDAIREVFRNEQIKEEVIDRYLSEVGAQIFTGTKDRASVTKLNKACEHVFFNEDMLVHGSLIQAEISKKASRFLVGKGKSDYGKPNEDLYQDLEQWMGTSIFSTEAVVLHVTLDLDNHHVWRKVVVPKAITFPGLHKVLQILFGWQDSHHHEFSIYQAKPAGLTRRAIPEDRKPVSLLVCSEEALHYDSGIPMKMETGEKLSEYLPAEIVYSYDFGDGWRHLITVEQFIDDYNRNVATCLGGEGNAPPEDVGGEWGYDEFLAIISDKQNPDYEQMREWGRYQGYEEFNLELLNRKLKDE</sequence>
<gene>
    <name evidence="3" type="ORF">JCM9157_2129</name>
</gene>
<dbReference type="STRING" id="1236973.JCM9157_2129"/>
<evidence type="ECO:0000259" key="2">
    <source>
        <dbReference type="Pfam" id="PF22016"/>
    </source>
</evidence>
<evidence type="ECO:0000313" key="4">
    <source>
        <dbReference type="Proteomes" id="UP000018896"/>
    </source>
</evidence>
<dbReference type="RefSeq" id="WP_035664227.1">
    <property type="nucleotide sequence ID" value="NZ_BAUV01000013.1"/>
</dbReference>
<name>W4QSH4_HALA3</name>
<dbReference type="OrthoDB" id="9801392at2"/>
<reference evidence="3 4" key="1">
    <citation type="journal article" date="2014" name="Genome Announc.">
        <title>Draft Genome Sequences of Three Alkaliphilic Bacillus Strains, Bacillus wakoensis JCM 9140T, Bacillus akibai JCM 9157T, and Bacillus hemicellulosilyticus JCM 9152T.</title>
        <authorList>
            <person name="Yuki M."/>
            <person name="Oshima K."/>
            <person name="Suda W."/>
            <person name="Oshida Y."/>
            <person name="Kitamura K."/>
            <person name="Iida T."/>
            <person name="Hattori M."/>
            <person name="Ohkuma M."/>
        </authorList>
    </citation>
    <scope>NUCLEOTIDE SEQUENCE [LARGE SCALE GENOMIC DNA]</scope>
    <source>
        <strain evidence="3 4">JCM 9157</strain>
    </source>
</reference>
<comment type="caution">
    <text evidence="3">The sequence shown here is derived from an EMBL/GenBank/DDBJ whole genome shotgun (WGS) entry which is preliminary data.</text>
</comment>
<dbReference type="PANTHER" id="PTHR41878">
    <property type="entry name" value="LEXA REPRESSOR-RELATED"/>
    <property type="match status" value="1"/>
</dbReference>
<dbReference type="InterPro" id="IPR024047">
    <property type="entry name" value="MM3350-like_sf"/>
</dbReference>
<keyword evidence="4" id="KW-1185">Reference proteome</keyword>
<dbReference type="InterPro" id="IPR053864">
    <property type="entry name" value="DUF6933"/>
</dbReference>
<evidence type="ECO:0000313" key="3">
    <source>
        <dbReference type="EMBL" id="GAE35036.1"/>
    </source>
</evidence>
<feature type="domain" description="DUF6933" evidence="2">
    <location>
        <begin position="2"/>
        <end position="159"/>
    </location>
</feature>
<evidence type="ECO:0000259" key="1">
    <source>
        <dbReference type="Pfam" id="PF07929"/>
    </source>
</evidence>